<feature type="domain" description="Abscisic acid G-protein coupled receptor-like" evidence="4">
    <location>
        <begin position="915"/>
        <end position="1092"/>
    </location>
</feature>
<evidence type="ECO:0000259" key="4">
    <source>
        <dbReference type="Pfam" id="PF12430"/>
    </source>
</evidence>
<sequence>MERQEGECGETEKASLTVDPPKAIVETPSPGSDVSPTSQAPPRQVDIDKRDLEKRAGYPTAETTAGYFNHKATDYNPPKEAPASKIKFAVPTKEEKEEGVFGSNAERDSKEFDTALSSAAPSIAWGRIATIKYSLCGLSDARRITTTGPTKTAQELIAANVKHVTFNNVNLGEPTKQNFPSYTLVVRHLGYASNQRRSRTFMVGIDDHEYSDEALQWLFGKFVDDGDEIVCVRVVEKDVRQLEADKRQANFQKEANAEVERLKAKCGDSKAISIVLEYAVGKLHSTFQRLIQLHQPSMLIVGTRGRTLGGFQGLMASRNSFSKYCLQYSPVPVVVVRPDEKRQKKREKRDNDPEKWSYRQMLQANKGVHEADGDSTAEWHIESKLSADEEAGKVARALGLPAKFDPTLKRYKPERQRSSLSVTTTLGDSARLISTPVVTPTASAANSEDEGSGDEDEEGEGEFEVTSGAKLLQEQKQELAEKQLEQEKKERLHEMETPSATIGVSLELSPQDSITTSTTSRPFEPDRRNSLPMPHPKYSCDDDACSAVPPTTTVGTIFSLAPFILTFAVVSAAVAKKLFPRLSRLSQARDGEDHYLPASAPPTLQQVHAEHGSKSVRRRLAATTFATTIGLATVLGELILAEISDVVDPRARDAALRVVVPTLLFLLVGVIPFLEIQSVLAGSGLCSFQRTAKGRLPRWAWTLQGVGFGLWLFVFWSIGKAVPAAGGADESFIYSRAAKTKGGFDATGMSIGMRWKEGMATAWTVDTLARECLERIGIIGISLMALLSGFASVSSPYSLLADSASRRRRPVTDSDIGRKQAGLEATGELLMTKRHRLRSLQRKLAATADSGASGAGSSGVMGKIVGSLKGIGGGGGADAAEIRALQQEISGLEAMDANLSSALSALRSKQAAQARAGTAMGRLLAVPAYVFSIYCVYRILATSLTSFRRLYHPASASFSSTDPISRFLGLLARHWDPKLDQTGWARQMSFLLSGVILLASGNAVVQTFHLFARWAPAVLYQAQANLALLIGQTTATYVISAGLLLRSNLPKDVGSAVGHALESALEPAFVDRWFEAWFLLSSLATAVGIWWDEFGGEEMGQKRS</sequence>
<evidence type="ECO:0000256" key="1">
    <source>
        <dbReference type="SAM" id="MobiDB-lite"/>
    </source>
</evidence>
<feature type="compositionally biased region" description="Basic and acidic residues" evidence="1">
    <location>
        <begin position="1"/>
        <end position="13"/>
    </location>
</feature>
<dbReference type="STRING" id="252740.A0A423V9T4"/>
<feature type="region of interest" description="Disordered" evidence="1">
    <location>
        <begin position="431"/>
        <end position="465"/>
    </location>
</feature>
<keyword evidence="2" id="KW-0472">Membrane</keyword>
<feature type="transmembrane region" description="Helical" evidence="2">
    <location>
        <begin position="620"/>
        <end position="643"/>
    </location>
</feature>
<feature type="transmembrane region" description="Helical" evidence="2">
    <location>
        <begin position="699"/>
        <end position="718"/>
    </location>
</feature>
<dbReference type="OrthoDB" id="264392at2759"/>
<organism evidence="6 7">
    <name type="scientific">Cytospora chrysosperma</name>
    <name type="common">Cytospora canker fungus</name>
    <name type="synonym">Sphaeria chrysosperma</name>
    <dbReference type="NCBI Taxonomy" id="252740"/>
    <lineage>
        <taxon>Eukaryota</taxon>
        <taxon>Fungi</taxon>
        <taxon>Dikarya</taxon>
        <taxon>Ascomycota</taxon>
        <taxon>Pezizomycotina</taxon>
        <taxon>Sordariomycetes</taxon>
        <taxon>Sordariomycetidae</taxon>
        <taxon>Diaporthales</taxon>
        <taxon>Cytosporaceae</taxon>
        <taxon>Cytospora</taxon>
    </lineage>
</organism>
<feature type="region of interest" description="Disordered" evidence="1">
    <location>
        <begin position="1"/>
        <end position="82"/>
    </location>
</feature>
<dbReference type="AlphaFoldDB" id="A0A423V9T4"/>
<comment type="caution">
    <text evidence="6">The sequence shown here is derived from an EMBL/GenBank/DDBJ whole genome shotgun (WGS) entry which is preliminary data.</text>
</comment>
<feature type="transmembrane region" description="Helical" evidence="2">
    <location>
        <begin position="776"/>
        <end position="800"/>
    </location>
</feature>
<feature type="compositionally biased region" description="Polar residues" evidence="1">
    <location>
        <begin position="498"/>
        <end position="521"/>
    </location>
</feature>
<dbReference type="SUPFAM" id="SSF52402">
    <property type="entry name" value="Adenine nucleotide alpha hydrolases-like"/>
    <property type="match status" value="1"/>
</dbReference>
<feature type="compositionally biased region" description="Basic and acidic residues" evidence="1">
    <location>
        <begin position="487"/>
        <end position="496"/>
    </location>
</feature>
<accession>A0A423V9T4</accession>
<evidence type="ECO:0008006" key="8">
    <source>
        <dbReference type="Google" id="ProtNLM"/>
    </source>
</evidence>
<evidence type="ECO:0000259" key="3">
    <source>
        <dbReference type="Pfam" id="PF00582"/>
    </source>
</evidence>
<keyword evidence="7" id="KW-1185">Reference proteome</keyword>
<name>A0A423V9T4_CYTCH</name>
<dbReference type="CDD" id="cd23659">
    <property type="entry name" value="USP_At3g01520-like"/>
    <property type="match status" value="1"/>
</dbReference>
<dbReference type="InterPro" id="IPR025969">
    <property type="entry name" value="ABA_GPCR_dom"/>
</dbReference>
<feature type="region of interest" description="Disordered" evidence="1">
    <location>
        <begin position="487"/>
        <end position="532"/>
    </location>
</feature>
<feature type="transmembrane region" description="Helical" evidence="2">
    <location>
        <begin position="554"/>
        <end position="575"/>
    </location>
</feature>
<keyword evidence="2" id="KW-1133">Transmembrane helix</keyword>
<feature type="compositionally biased region" description="Polar residues" evidence="1">
    <location>
        <begin position="29"/>
        <end position="41"/>
    </location>
</feature>
<protein>
    <recommendedName>
        <fullName evidence="8">UspA domain-containing protein</fullName>
    </recommendedName>
</protein>
<evidence type="ECO:0000313" key="7">
    <source>
        <dbReference type="Proteomes" id="UP000284375"/>
    </source>
</evidence>
<evidence type="ECO:0000313" key="6">
    <source>
        <dbReference type="EMBL" id="ROV87597.1"/>
    </source>
</evidence>
<reference evidence="6 7" key="1">
    <citation type="submission" date="2015-09" db="EMBL/GenBank/DDBJ databases">
        <title>Host preference determinants of Valsa canker pathogens revealed by comparative genomics.</title>
        <authorList>
            <person name="Yin Z."/>
            <person name="Huang L."/>
        </authorList>
    </citation>
    <scope>NUCLEOTIDE SEQUENCE [LARGE SCALE GENOMIC DNA]</scope>
    <source>
        <strain evidence="6 7">YSFL</strain>
    </source>
</reference>
<evidence type="ECO:0000256" key="2">
    <source>
        <dbReference type="SAM" id="Phobius"/>
    </source>
</evidence>
<feature type="transmembrane region" description="Helical" evidence="2">
    <location>
        <begin position="1076"/>
        <end position="1094"/>
    </location>
</feature>
<dbReference type="InterPro" id="IPR006016">
    <property type="entry name" value="UspA"/>
</dbReference>
<proteinExistence type="predicted"/>
<dbReference type="Pfam" id="PF00582">
    <property type="entry name" value="Usp"/>
    <property type="match status" value="1"/>
</dbReference>
<dbReference type="InterPro" id="IPR022535">
    <property type="entry name" value="Golgi_pH-regulator_cons_dom"/>
</dbReference>
<gene>
    <name evidence="6" type="ORF">VSDG_09626</name>
</gene>
<dbReference type="Pfam" id="PF12537">
    <property type="entry name" value="GPHR_N"/>
    <property type="match status" value="1"/>
</dbReference>
<feature type="compositionally biased region" description="Polar residues" evidence="1">
    <location>
        <begin position="436"/>
        <end position="446"/>
    </location>
</feature>
<keyword evidence="2" id="KW-0812">Transmembrane</keyword>
<feature type="domain" description="Golgi pH regulator conserved" evidence="5">
    <location>
        <begin position="769"/>
        <end position="837"/>
    </location>
</feature>
<dbReference type="Pfam" id="PF12430">
    <property type="entry name" value="ABA_GPCR"/>
    <property type="match status" value="1"/>
</dbReference>
<feature type="transmembrane region" description="Helical" evidence="2">
    <location>
        <begin position="1024"/>
        <end position="1045"/>
    </location>
</feature>
<feature type="domain" description="UspA" evidence="3">
    <location>
        <begin position="199"/>
        <end position="337"/>
    </location>
</feature>
<feature type="compositionally biased region" description="Acidic residues" evidence="1">
    <location>
        <begin position="447"/>
        <end position="463"/>
    </location>
</feature>
<feature type="transmembrane region" description="Helical" evidence="2">
    <location>
        <begin position="923"/>
        <end position="940"/>
    </location>
</feature>
<dbReference type="InterPro" id="IPR014729">
    <property type="entry name" value="Rossmann-like_a/b/a_fold"/>
</dbReference>
<feature type="compositionally biased region" description="Basic and acidic residues" evidence="1">
    <location>
        <begin position="45"/>
        <end position="56"/>
    </location>
</feature>
<dbReference type="Gene3D" id="3.40.50.620">
    <property type="entry name" value="HUPs"/>
    <property type="match status" value="1"/>
</dbReference>
<feature type="transmembrane region" description="Helical" evidence="2">
    <location>
        <begin position="990"/>
        <end position="1012"/>
    </location>
</feature>
<dbReference type="Proteomes" id="UP000284375">
    <property type="component" value="Unassembled WGS sequence"/>
</dbReference>
<dbReference type="EMBL" id="LJZO01000079">
    <property type="protein sequence ID" value="ROV87597.1"/>
    <property type="molecule type" value="Genomic_DNA"/>
</dbReference>
<dbReference type="GO" id="GO:0016020">
    <property type="term" value="C:membrane"/>
    <property type="evidence" value="ECO:0007669"/>
    <property type="project" value="InterPro"/>
</dbReference>
<evidence type="ECO:0000259" key="5">
    <source>
        <dbReference type="Pfam" id="PF12537"/>
    </source>
</evidence>
<dbReference type="PANTHER" id="PTHR47815:SF1">
    <property type="entry name" value="UNIVERSAL STRESS PROTEIN A FAMILY PROTEIN C25B2.10"/>
    <property type="match status" value="1"/>
</dbReference>
<feature type="transmembrane region" description="Helical" evidence="2">
    <location>
        <begin position="663"/>
        <end position="687"/>
    </location>
</feature>
<dbReference type="PANTHER" id="PTHR47815">
    <property type="entry name" value="UNIVERSAL STRESS PROTEIN A FAMILY PROTEIN C25B2.10"/>
    <property type="match status" value="1"/>
</dbReference>